<gene>
    <name evidence="2" type="primary">LOC111099577</name>
</gene>
<name>A0A8B8A7I7_CRAVI</name>
<reference evidence="2" key="1">
    <citation type="submission" date="2025-08" db="UniProtKB">
        <authorList>
            <consortium name="RefSeq"/>
        </authorList>
    </citation>
    <scope>IDENTIFICATION</scope>
    <source>
        <tissue evidence="2">Whole sample</tissue>
    </source>
</reference>
<protein>
    <submittedName>
        <fullName evidence="2">Uncharacterized protein LOC111099577 isoform X2</fullName>
    </submittedName>
</protein>
<keyword evidence="1" id="KW-1185">Reference proteome</keyword>
<dbReference type="OrthoDB" id="6047939at2759"/>
<proteinExistence type="predicted"/>
<dbReference type="AlphaFoldDB" id="A0A8B8A7I7"/>
<dbReference type="Proteomes" id="UP000694844">
    <property type="component" value="Chromosome 6"/>
</dbReference>
<sequence length="360" mass="40745">MDAHEKVPEYSRVVTSNEDFVRCAENVGHFAIEMFEESFYHFIVTSWRDDWSNEQEYYIAFKNPYIRNKKLTEHAIKESISRGKVYVIDDPDYPKTDKEGQRANDGFWGDCNVFEGKCEEHLSYILTGRPFSRNIKSYGPWIYPTSKLSIYDDQNMKREILKSARCFLGSAMVPARDKPKLKENQGHTAAGYSTKELSIFDDPDMTREIFNTTGCFLESVMFPAHDNRGGTAPSKALCRRGHFQSSIDDDEERPSKEVEPISFTRTKTTLVKTGLRETFHAAEEIVDLRSRRTEGMLSKERFDREVAKSVSGAIGCTVGSACGEFIGEVLNPGKGFESGATFGGEIGQFLATSICDGFFK</sequence>
<dbReference type="GeneID" id="111099577"/>
<accession>A0A8B8A7I7</accession>
<evidence type="ECO:0000313" key="2">
    <source>
        <dbReference type="RefSeq" id="XP_022286603.1"/>
    </source>
</evidence>
<evidence type="ECO:0000313" key="1">
    <source>
        <dbReference type="Proteomes" id="UP000694844"/>
    </source>
</evidence>
<dbReference type="RefSeq" id="XP_022286603.1">
    <property type="nucleotide sequence ID" value="XM_022430895.1"/>
</dbReference>
<organism evidence="1 2">
    <name type="scientific">Crassostrea virginica</name>
    <name type="common">Eastern oyster</name>
    <dbReference type="NCBI Taxonomy" id="6565"/>
    <lineage>
        <taxon>Eukaryota</taxon>
        <taxon>Metazoa</taxon>
        <taxon>Spiralia</taxon>
        <taxon>Lophotrochozoa</taxon>
        <taxon>Mollusca</taxon>
        <taxon>Bivalvia</taxon>
        <taxon>Autobranchia</taxon>
        <taxon>Pteriomorphia</taxon>
        <taxon>Ostreida</taxon>
        <taxon>Ostreoidea</taxon>
        <taxon>Ostreidae</taxon>
        <taxon>Crassostrea</taxon>
    </lineage>
</organism>